<evidence type="ECO:0000313" key="2">
    <source>
        <dbReference type="Proteomes" id="UP000789702"/>
    </source>
</evidence>
<dbReference type="EMBL" id="CAJVPU010011015">
    <property type="protein sequence ID" value="CAG8610814.1"/>
    <property type="molecule type" value="Genomic_DNA"/>
</dbReference>
<gene>
    <name evidence="1" type="ORF">DHETER_LOCUS7627</name>
</gene>
<sequence length="127" mass="14321">MVASERIHIPLFALNNPLYMNIKGKVTTFALRKINEQHQKANCATKWPKFQQTAARATLDNMINAPTMVLQNPKEVSTRGCPTIASQHNSENSTRRDPSGFELVEYKGRHCTLCRQPGHNSRTCPSE</sequence>
<dbReference type="Proteomes" id="UP000789702">
    <property type="component" value="Unassembled WGS sequence"/>
</dbReference>
<protein>
    <submittedName>
        <fullName evidence="1">7339_t:CDS:1</fullName>
    </submittedName>
</protein>
<proteinExistence type="predicted"/>
<keyword evidence="2" id="KW-1185">Reference proteome</keyword>
<comment type="caution">
    <text evidence="1">The sequence shown here is derived from an EMBL/GenBank/DDBJ whole genome shotgun (WGS) entry which is preliminary data.</text>
</comment>
<organism evidence="1 2">
    <name type="scientific">Dentiscutata heterogama</name>
    <dbReference type="NCBI Taxonomy" id="1316150"/>
    <lineage>
        <taxon>Eukaryota</taxon>
        <taxon>Fungi</taxon>
        <taxon>Fungi incertae sedis</taxon>
        <taxon>Mucoromycota</taxon>
        <taxon>Glomeromycotina</taxon>
        <taxon>Glomeromycetes</taxon>
        <taxon>Diversisporales</taxon>
        <taxon>Gigasporaceae</taxon>
        <taxon>Dentiscutata</taxon>
    </lineage>
</organism>
<accession>A0ACA9MTM0</accession>
<evidence type="ECO:0000313" key="1">
    <source>
        <dbReference type="EMBL" id="CAG8610814.1"/>
    </source>
</evidence>
<name>A0ACA9MTM0_9GLOM</name>
<reference evidence="1" key="1">
    <citation type="submission" date="2021-06" db="EMBL/GenBank/DDBJ databases">
        <authorList>
            <person name="Kallberg Y."/>
            <person name="Tangrot J."/>
            <person name="Rosling A."/>
        </authorList>
    </citation>
    <scope>NUCLEOTIDE SEQUENCE</scope>
    <source>
        <strain evidence="1">IL203A</strain>
    </source>
</reference>
<feature type="non-terminal residue" evidence="1">
    <location>
        <position position="127"/>
    </location>
</feature>